<dbReference type="PANTHER" id="PTHR24421:SF62">
    <property type="entry name" value="SENSORY TRANSDUCTION HISTIDINE KINASE"/>
    <property type="match status" value="1"/>
</dbReference>
<organism evidence="7 8">
    <name type="scientific">Microbacterium rhizosphaerae</name>
    <dbReference type="NCBI Taxonomy" id="1678237"/>
    <lineage>
        <taxon>Bacteria</taxon>
        <taxon>Bacillati</taxon>
        <taxon>Actinomycetota</taxon>
        <taxon>Actinomycetes</taxon>
        <taxon>Micrococcales</taxon>
        <taxon>Microbacteriaceae</taxon>
        <taxon>Microbacterium</taxon>
    </lineage>
</organism>
<keyword evidence="1" id="KW-0808">Transferase</keyword>
<evidence type="ECO:0000313" key="8">
    <source>
        <dbReference type="Proteomes" id="UP001323798"/>
    </source>
</evidence>
<feature type="domain" description="Histidine kinase" evidence="6">
    <location>
        <begin position="309"/>
        <end position="401"/>
    </location>
</feature>
<dbReference type="InterPro" id="IPR036890">
    <property type="entry name" value="HATPase_C_sf"/>
</dbReference>
<dbReference type="PIRSF" id="PIRSF037434">
    <property type="entry name" value="STHK_ChrS"/>
    <property type="match status" value="1"/>
</dbReference>
<dbReference type="InterPro" id="IPR017205">
    <property type="entry name" value="Sig_transdc_His_kinase_ChrS"/>
</dbReference>
<keyword evidence="8" id="KW-1185">Reference proteome</keyword>
<feature type="transmembrane region" description="Helical" evidence="5">
    <location>
        <begin position="102"/>
        <end position="127"/>
    </location>
</feature>
<dbReference type="GO" id="GO:0016301">
    <property type="term" value="F:kinase activity"/>
    <property type="evidence" value="ECO:0007669"/>
    <property type="project" value="UniProtKB-KW"/>
</dbReference>
<evidence type="ECO:0000256" key="4">
    <source>
        <dbReference type="SAM" id="MobiDB-lite"/>
    </source>
</evidence>
<dbReference type="Pfam" id="PF07730">
    <property type="entry name" value="HisKA_3"/>
    <property type="match status" value="1"/>
</dbReference>
<dbReference type="RefSeq" id="WP_320940728.1">
    <property type="nucleotide sequence ID" value="NZ_BAABEU010000010.1"/>
</dbReference>
<dbReference type="InterPro" id="IPR050482">
    <property type="entry name" value="Sensor_HK_TwoCompSys"/>
</dbReference>
<dbReference type="InterPro" id="IPR003594">
    <property type="entry name" value="HATPase_dom"/>
</dbReference>
<gene>
    <name evidence="7" type="ORF">SM116_09385</name>
</gene>
<keyword evidence="5" id="KW-0472">Membrane</keyword>
<evidence type="ECO:0000259" key="6">
    <source>
        <dbReference type="PROSITE" id="PS50109"/>
    </source>
</evidence>
<dbReference type="EMBL" id="CP139368">
    <property type="protein sequence ID" value="WPR88006.1"/>
    <property type="molecule type" value="Genomic_DNA"/>
</dbReference>
<dbReference type="Gene3D" id="3.30.565.10">
    <property type="entry name" value="Histidine kinase-like ATPase, C-terminal domain"/>
    <property type="match status" value="1"/>
</dbReference>
<evidence type="ECO:0000256" key="2">
    <source>
        <dbReference type="ARBA" id="ARBA00022777"/>
    </source>
</evidence>
<dbReference type="CDD" id="cd16917">
    <property type="entry name" value="HATPase_UhpB-NarQ-NarX-like"/>
    <property type="match status" value="1"/>
</dbReference>
<feature type="transmembrane region" description="Helical" evidence="5">
    <location>
        <begin position="75"/>
        <end position="96"/>
    </location>
</feature>
<dbReference type="InterPro" id="IPR005467">
    <property type="entry name" value="His_kinase_dom"/>
</dbReference>
<feature type="region of interest" description="Disordered" evidence="4">
    <location>
        <begin position="390"/>
        <end position="411"/>
    </location>
</feature>
<evidence type="ECO:0000256" key="3">
    <source>
        <dbReference type="ARBA" id="ARBA00023012"/>
    </source>
</evidence>
<dbReference type="Proteomes" id="UP001323798">
    <property type="component" value="Chromosome"/>
</dbReference>
<evidence type="ECO:0000256" key="1">
    <source>
        <dbReference type="ARBA" id="ARBA00022679"/>
    </source>
</evidence>
<evidence type="ECO:0000256" key="5">
    <source>
        <dbReference type="SAM" id="Phobius"/>
    </source>
</evidence>
<name>A0ABZ0SLD9_9MICO</name>
<feature type="transmembrane region" description="Helical" evidence="5">
    <location>
        <begin position="139"/>
        <end position="162"/>
    </location>
</feature>
<sequence>MTSVRRAGGAPSDRVGAVVVETVPYALVAVVIGFTLSQGSGTPAEYALLGAVLLWMLGMFTLLRRLRTHPAVMGVFVAGLFALFCALTAIAPWYGALALVGYVYSFAVVAWPWRLIAVSAFAVLAAIAQANGLNAQDAAHLSVSATIVLVNVGAMCFLAWIYHSMRSLADERRRALDENDHLREQLVAQARADARTDERRRLAREIHDTVAQGLVGVITQLDAISVSGERMPCADDRRHLEQAAAIARESLREARRAVAELAPAAFDGSDLTTAVRRTTERWGLRAGIATRLALPDATGTADPEIAAAIVRVLQEALANVARHAHATLASVTLTWFPDALMLDVADDGAGFDPAAVTAGPDIRGGYGLTTVRDRMTAVGGTVDIESTSGGTLVTARAPLTPPTPQDRRPTR</sequence>
<keyword evidence="3" id="KW-0902">Two-component regulatory system</keyword>
<feature type="transmembrane region" description="Helical" evidence="5">
    <location>
        <begin position="15"/>
        <end position="34"/>
    </location>
</feature>
<feature type="transmembrane region" description="Helical" evidence="5">
    <location>
        <begin position="46"/>
        <end position="63"/>
    </location>
</feature>
<reference evidence="7 8" key="1">
    <citation type="submission" date="2023-11" db="EMBL/GenBank/DDBJ databases">
        <title>Genome sequence of Microbacterium rhizosphaerae KACC 19337.</title>
        <authorList>
            <person name="Choi H."/>
            <person name="Kim S."/>
            <person name="Kim Y."/>
            <person name="Kwon S.-W."/>
            <person name="Heo J."/>
        </authorList>
    </citation>
    <scope>NUCLEOTIDE SEQUENCE [LARGE SCALE GENOMIC DNA]</scope>
    <source>
        <strain evidence="7 8">KACC 19337</strain>
    </source>
</reference>
<protein>
    <submittedName>
        <fullName evidence="7">Sensor histidine kinase</fullName>
    </submittedName>
</protein>
<accession>A0ABZ0SLD9</accession>
<dbReference type="SUPFAM" id="SSF55874">
    <property type="entry name" value="ATPase domain of HSP90 chaperone/DNA topoisomerase II/histidine kinase"/>
    <property type="match status" value="1"/>
</dbReference>
<dbReference type="PANTHER" id="PTHR24421">
    <property type="entry name" value="NITRATE/NITRITE SENSOR PROTEIN NARX-RELATED"/>
    <property type="match status" value="1"/>
</dbReference>
<keyword evidence="5" id="KW-0812">Transmembrane</keyword>
<dbReference type="InterPro" id="IPR011712">
    <property type="entry name" value="Sig_transdc_His_kin_sub3_dim/P"/>
</dbReference>
<keyword evidence="5" id="KW-1133">Transmembrane helix</keyword>
<dbReference type="Gene3D" id="1.20.5.1930">
    <property type="match status" value="1"/>
</dbReference>
<evidence type="ECO:0000313" key="7">
    <source>
        <dbReference type="EMBL" id="WPR88006.1"/>
    </source>
</evidence>
<dbReference type="Pfam" id="PF02518">
    <property type="entry name" value="HATPase_c"/>
    <property type="match status" value="1"/>
</dbReference>
<dbReference type="SMART" id="SM00387">
    <property type="entry name" value="HATPase_c"/>
    <property type="match status" value="1"/>
</dbReference>
<proteinExistence type="predicted"/>
<dbReference type="PROSITE" id="PS50109">
    <property type="entry name" value="HIS_KIN"/>
    <property type="match status" value="1"/>
</dbReference>
<keyword evidence="2 7" id="KW-0418">Kinase</keyword>